<evidence type="ECO:0000256" key="1">
    <source>
        <dbReference type="SAM" id="MobiDB-lite"/>
    </source>
</evidence>
<dbReference type="Proteomes" id="UP000315082">
    <property type="component" value="Chromosome"/>
</dbReference>
<dbReference type="KEGG" id="rcf:Poly24_38460"/>
<organism evidence="2 3">
    <name type="scientific">Rosistilla carotiformis</name>
    <dbReference type="NCBI Taxonomy" id="2528017"/>
    <lineage>
        <taxon>Bacteria</taxon>
        <taxon>Pseudomonadati</taxon>
        <taxon>Planctomycetota</taxon>
        <taxon>Planctomycetia</taxon>
        <taxon>Pirellulales</taxon>
        <taxon>Pirellulaceae</taxon>
        <taxon>Rosistilla</taxon>
    </lineage>
</organism>
<dbReference type="OrthoDB" id="291047at2"/>
<accession>A0A518JX46</accession>
<evidence type="ECO:0000313" key="2">
    <source>
        <dbReference type="EMBL" id="QDV70127.1"/>
    </source>
</evidence>
<evidence type="ECO:0008006" key="4">
    <source>
        <dbReference type="Google" id="ProtNLM"/>
    </source>
</evidence>
<keyword evidence="3" id="KW-1185">Reference proteome</keyword>
<feature type="compositionally biased region" description="Pro residues" evidence="1">
    <location>
        <begin position="39"/>
        <end position="50"/>
    </location>
</feature>
<dbReference type="EMBL" id="CP036348">
    <property type="protein sequence ID" value="QDV70127.1"/>
    <property type="molecule type" value="Genomic_DNA"/>
</dbReference>
<protein>
    <recommendedName>
        <fullName evidence="4">Secretin/TonB short N-terminal domain-containing protein</fullName>
    </recommendedName>
</protein>
<gene>
    <name evidence="2" type="ORF">Poly24_38460</name>
</gene>
<dbReference type="RefSeq" id="WP_145098844.1">
    <property type="nucleotide sequence ID" value="NZ_CP036348.1"/>
</dbReference>
<name>A0A518JX46_9BACT</name>
<dbReference type="AlphaFoldDB" id="A0A518JX46"/>
<reference evidence="2 3" key="1">
    <citation type="submission" date="2019-02" db="EMBL/GenBank/DDBJ databases">
        <title>Deep-cultivation of Planctomycetes and their phenomic and genomic characterization uncovers novel biology.</title>
        <authorList>
            <person name="Wiegand S."/>
            <person name="Jogler M."/>
            <person name="Boedeker C."/>
            <person name="Pinto D."/>
            <person name="Vollmers J."/>
            <person name="Rivas-Marin E."/>
            <person name="Kohn T."/>
            <person name="Peeters S.H."/>
            <person name="Heuer A."/>
            <person name="Rast P."/>
            <person name="Oberbeckmann S."/>
            <person name="Bunk B."/>
            <person name="Jeske O."/>
            <person name="Meyerdierks A."/>
            <person name="Storesund J.E."/>
            <person name="Kallscheuer N."/>
            <person name="Luecker S."/>
            <person name="Lage O.M."/>
            <person name="Pohl T."/>
            <person name="Merkel B.J."/>
            <person name="Hornburger P."/>
            <person name="Mueller R.-W."/>
            <person name="Bruemmer F."/>
            <person name="Labrenz M."/>
            <person name="Spormann A.M."/>
            <person name="Op den Camp H."/>
            <person name="Overmann J."/>
            <person name="Amann R."/>
            <person name="Jetten M.S.M."/>
            <person name="Mascher T."/>
            <person name="Medema M.H."/>
            <person name="Devos D.P."/>
            <person name="Kaster A.-K."/>
            <person name="Ovreas L."/>
            <person name="Rohde M."/>
            <person name="Galperin M.Y."/>
            <person name="Jogler C."/>
        </authorList>
    </citation>
    <scope>NUCLEOTIDE SEQUENCE [LARGE SCALE GENOMIC DNA]</scope>
    <source>
        <strain evidence="2 3">Poly24</strain>
    </source>
</reference>
<feature type="region of interest" description="Disordered" evidence="1">
    <location>
        <begin position="38"/>
        <end position="86"/>
    </location>
</feature>
<proteinExistence type="predicted"/>
<evidence type="ECO:0000313" key="3">
    <source>
        <dbReference type="Proteomes" id="UP000315082"/>
    </source>
</evidence>
<sequence length="279" mass="29994">MKAKTIATLVITSFFIQGASNEGIAQSSLAPAVDANPFYEPPLATPPDPFSKPARPESPTSDDSKDGFDANQSTPPTAAGTDNEPVTGKRIEAALQARVDAQFIDEPLENVATVLSDKVGIPILINRRALDDIGLSSDIPLDSNIQNVRLESALSIVLDSVDLTYTIESEHLVITTHDDANTKLLTRIYWSQETGLQADYNSVEMLIAIVDPDTWEQLGGPSVIRAIKTESGSSSGFVVTTTLVTHRKLQRLLDMIATGPKEKVIALESKIVYPGLAPN</sequence>